<dbReference type="GO" id="GO:0005789">
    <property type="term" value="C:endoplasmic reticulum membrane"/>
    <property type="evidence" value="ECO:0007669"/>
    <property type="project" value="UniProtKB-SubCell"/>
</dbReference>
<dbReference type="AlphaFoldDB" id="A0ABD1CIY3"/>
<keyword evidence="12 15" id="KW-0503">Monooxygenase</keyword>
<keyword evidence="11 14" id="KW-0408">Iron</keyword>
<evidence type="ECO:0000256" key="11">
    <source>
        <dbReference type="ARBA" id="ARBA00023004"/>
    </source>
</evidence>
<dbReference type="InterPro" id="IPR050196">
    <property type="entry name" value="Cytochrome_P450_Monoox"/>
</dbReference>
<feature type="binding site" description="axial binding residue" evidence="14">
    <location>
        <position position="473"/>
    </location>
    <ligand>
        <name>heme</name>
        <dbReference type="ChEBI" id="CHEBI:30413"/>
    </ligand>
    <ligandPart>
        <name>Fe</name>
        <dbReference type="ChEBI" id="CHEBI:18248"/>
    </ligandPart>
</feature>
<keyword evidence="17" id="KW-1185">Reference proteome</keyword>
<comment type="caution">
    <text evidence="16">The sequence shown here is derived from an EMBL/GenBank/DDBJ whole genome shotgun (WGS) entry which is preliminary data.</text>
</comment>
<dbReference type="InterPro" id="IPR017972">
    <property type="entry name" value="Cyt_P450_CS"/>
</dbReference>
<dbReference type="Proteomes" id="UP001562425">
    <property type="component" value="Unassembled WGS sequence"/>
</dbReference>
<dbReference type="InterPro" id="IPR002401">
    <property type="entry name" value="Cyt_P450_E_grp-I"/>
</dbReference>
<evidence type="ECO:0000256" key="15">
    <source>
        <dbReference type="RuleBase" id="RU000461"/>
    </source>
</evidence>
<evidence type="ECO:0000256" key="13">
    <source>
        <dbReference type="ARBA" id="ARBA00023136"/>
    </source>
</evidence>
<comment type="cofactor">
    <cofactor evidence="1 14">
        <name>heme</name>
        <dbReference type="ChEBI" id="CHEBI:30413"/>
    </cofactor>
</comment>
<evidence type="ECO:0000256" key="5">
    <source>
        <dbReference type="ARBA" id="ARBA00010617"/>
    </source>
</evidence>
<dbReference type="PANTHER" id="PTHR24291:SF189">
    <property type="entry name" value="CYTOCHROME P450 4C3-RELATED"/>
    <property type="match status" value="1"/>
</dbReference>
<protein>
    <recommendedName>
        <fullName evidence="18">Cytochrome P450</fullName>
    </recommendedName>
</protein>
<evidence type="ECO:0000256" key="7">
    <source>
        <dbReference type="ARBA" id="ARBA00022723"/>
    </source>
</evidence>
<keyword evidence="7 14" id="KW-0479">Metal-binding</keyword>
<evidence type="ECO:0000256" key="6">
    <source>
        <dbReference type="ARBA" id="ARBA00022617"/>
    </source>
</evidence>
<dbReference type="Pfam" id="PF00067">
    <property type="entry name" value="p450"/>
    <property type="match status" value="1"/>
</dbReference>
<evidence type="ECO:0000256" key="9">
    <source>
        <dbReference type="ARBA" id="ARBA00022848"/>
    </source>
</evidence>
<evidence type="ECO:0000256" key="1">
    <source>
        <dbReference type="ARBA" id="ARBA00001971"/>
    </source>
</evidence>
<comment type="subcellular location">
    <subcellularLocation>
        <location evidence="4">Endoplasmic reticulum membrane</location>
        <topology evidence="4">Peripheral membrane protein</topology>
    </subcellularLocation>
    <subcellularLocation>
        <location evidence="3">Microsome membrane</location>
        <topology evidence="3">Peripheral membrane protein</topology>
    </subcellularLocation>
</comment>
<evidence type="ECO:0000313" key="16">
    <source>
        <dbReference type="EMBL" id="KAL1376067.1"/>
    </source>
</evidence>
<proteinExistence type="inferred from homology"/>
<gene>
    <name evidence="16" type="ORF">pipiens_017100</name>
</gene>
<evidence type="ECO:0000256" key="12">
    <source>
        <dbReference type="ARBA" id="ARBA00023033"/>
    </source>
</evidence>
<evidence type="ECO:0000256" key="10">
    <source>
        <dbReference type="ARBA" id="ARBA00023002"/>
    </source>
</evidence>
<dbReference type="InterPro" id="IPR036396">
    <property type="entry name" value="Cyt_P450_sf"/>
</dbReference>
<keyword evidence="8" id="KW-0256">Endoplasmic reticulum</keyword>
<organism evidence="16 17">
    <name type="scientific">Culex pipiens pipiens</name>
    <name type="common">Northern house mosquito</name>
    <dbReference type="NCBI Taxonomy" id="38569"/>
    <lineage>
        <taxon>Eukaryota</taxon>
        <taxon>Metazoa</taxon>
        <taxon>Ecdysozoa</taxon>
        <taxon>Arthropoda</taxon>
        <taxon>Hexapoda</taxon>
        <taxon>Insecta</taxon>
        <taxon>Pterygota</taxon>
        <taxon>Neoptera</taxon>
        <taxon>Endopterygota</taxon>
        <taxon>Diptera</taxon>
        <taxon>Nematocera</taxon>
        <taxon>Culicoidea</taxon>
        <taxon>Culicidae</taxon>
        <taxon>Culicinae</taxon>
        <taxon>Culicini</taxon>
        <taxon>Culex</taxon>
        <taxon>Culex</taxon>
    </lineage>
</organism>
<evidence type="ECO:0000256" key="14">
    <source>
        <dbReference type="PIRSR" id="PIRSR602401-1"/>
    </source>
</evidence>
<keyword evidence="9" id="KW-0492">Microsome</keyword>
<accession>A0ABD1CIY3</accession>
<evidence type="ECO:0000256" key="8">
    <source>
        <dbReference type="ARBA" id="ARBA00022824"/>
    </source>
</evidence>
<keyword evidence="13" id="KW-0472">Membrane</keyword>
<keyword evidence="6 14" id="KW-0349">Heme</keyword>
<dbReference type="GO" id="GO:0046872">
    <property type="term" value="F:metal ion binding"/>
    <property type="evidence" value="ECO:0007669"/>
    <property type="project" value="UniProtKB-KW"/>
</dbReference>
<dbReference type="GO" id="GO:0004497">
    <property type="term" value="F:monooxygenase activity"/>
    <property type="evidence" value="ECO:0007669"/>
    <property type="project" value="UniProtKB-KW"/>
</dbReference>
<reference evidence="16 17" key="1">
    <citation type="submission" date="2024-05" db="EMBL/GenBank/DDBJ databases">
        <title>Culex pipiens pipiens assembly and annotation.</title>
        <authorList>
            <person name="Alout H."/>
            <person name="Durand T."/>
        </authorList>
    </citation>
    <scope>NUCLEOTIDE SEQUENCE [LARGE SCALE GENOMIC DNA]</scope>
    <source>
        <strain evidence="16">HA-2024</strain>
        <tissue evidence="16">Whole body</tissue>
    </source>
</reference>
<name>A0ABD1CIY3_CULPP</name>
<evidence type="ECO:0008006" key="18">
    <source>
        <dbReference type="Google" id="ProtNLM"/>
    </source>
</evidence>
<dbReference type="PRINTS" id="PR00463">
    <property type="entry name" value="EP450I"/>
</dbReference>
<comment type="function">
    <text evidence="2">May be involved in the metabolism of insect hormones and in the breakdown of synthetic insecticides.</text>
</comment>
<comment type="similarity">
    <text evidence="5 15">Belongs to the cytochrome P450 family.</text>
</comment>
<evidence type="ECO:0000256" key="4">
    <source>
        <dbReference type="ARBA" id="ARBA00004406"/>
    </source>
</evidence>
<dbReference type="InterPro" id="IPR001128">
    <property type="entry name" value="Cyt_P450"/>
</dbReference>
<keyword evidence="10 15" id="KW-0560">Oxidoreductase</keyword>
<dbReference type="PROSITE" id="PS00086">
    <property type="entry name" value="CYTOCHROME_P450"/>
    <property type="match status" value="1"/>
</dbReference>
<dbReference type="PANTHER" id="PTHR24291">
    <property type="entry name" value="CYTOCHROME P450 FAMILY 4"/>
    <property type="match status" value="1"/>
</dbReference>
<evidence type="ECO:0000256" key="2">
    <source>
        <dbReference type="ARBA" id="ARBA00003690"/>
    </source>
</evidence>
<dbReference type="EMBL" id="JBEHCU010011953">
    <property type="protein sequence ID" value="KAL1376067.1"/>
    <property type="molecule type" value="Genomic_DNA"/>
</dbReference>
<dbReference type="SUPFAM" id="SSF48264">
    <property type="entry name" value="Cytochrome P450"/>
    <property type="match status" value="1"/>
</dbReference>
<evidence type="ECO:0000313" key="17">
    <source>
        <dbReference type="Proteomes" id="UP001562425"/>
    </source>
</evidence>
<sequence>MLSLIILVAIVIVGGIRLYWDHRKRYAFADAFPGLRPLYPLVGNGDIMWKSDVAKFDTMVRIFSENDRVVKVWAGPKLILFTSHPDLVQQLLSSDKCLEKPFLYAFAGFETGLFTSKHLVQQILCSPACLEKPFLYGFAGFRTGIFTAKYELWRVTRRRLDPCFNTRILHGFIPIFEQCSRQLVNRLNELKDGATVNIHQYTSVTTLEMACGTTLGSNILARDGKEEFVHGLDVAFDGAAKRMASVHLYADFIYRLTNHHRQLKKARKVVCDFFNKLVVERRDILGMNNNNNNEADEGYQKPKILIDQLLSVSPDGKAFSEVEIRDNIYAVITGANDTSGLLVAHAVLFMCFYKDIQQRLYEEIMEFVPSNDIDLDAETIKQMVYLDMFLNECLRHCPVAPNVARENMAEIELDGVKVPAGNIFLMNFYALHRRKDIWGPNAEKFDPENFSKERSKNRHPFAFQPFSGGSRICIGWRYAMFSMKVTLIHLVRNFQFDSKIKPEDVRYRFDLTMKLPFDHSIKIIKRNASDDATKASVILENDKL</sequence>
<dbReference type="Gene3D" id="1.10.630.10">
    <property type="entry name" value="Cytochrome P450"/>
    <property type="match status" value="1"/>
</dbReference>
<evidence type="ECO:0000256" key="3">
    <source>
        <dbReference type="ARBA" id="ARBA00004174"/>
    </source>
</evidence>